<keyword evidence="2" id="KW-0812">Transmembrane</keyword>
<accession>A0A4S8IFV7</accession>
<feature type="transmembrane region" description="Helical" evidence="2">
    <location>
        <begin position="182"/>
        <end position="199"/>
    </location>
</feature>
<dbReference type="Proteomes" id="UP000317650">
    <property type="component" value="Chromosome 9"/>
</dbReference>
<organism evidence="3 4">
    <name type="scientific">Musa balbisiana</name>
    <name type="common">Banana</name>
    <dbReference type="NCBI Taxonomy" id="52838"/>
    <lineage>
        <taxon>Eukaryota</taxon>
        <taxon>Viridiplantae</taxon>
        <taxon>Streptophyta</taxon>
        <taxon>Embryophyta</taxon>
        <taxon>Tracheophyta</taxon>
        <taxon>Spermatophyta</taxon>
        <taxon>Magnoliopsida</taxon>
        <taxon>Liliopsida</taxon>
        <taxon>Zingiberales</taxon>
        <taxon>Musaceae</taxon>
        <taxon>Musa</taxon>
    </lineage>
</organism>
<keyword evidence="2" id="KW-1133">Transmembrane helix</keyword>
<evidence type="ECO:0000256" key="2">
    <source>
        <dbReference type="SAM" id="Phobius"/>
    </source>
</evidence>
<proteinExistence type="predicted"/>
<sequence length="244" mass="27196">MTTAGREVASIWIFEGGSAGEIRGVAPRGATAHGSGAVGGGADVDLDATMRKRREAAWIRSDSGGSTEIHHRPPRSASDRSRTKRGPGSCRMVTCLGRRLGLLQSGAVRLPKLIIARLNRMQLGPAQQRGYEEPRVPTRTQTECAVTGRRLFKTRCGKTRAALPRSPPPEGKKKARRRWKKMVRVATYFAMTLGAFLFWQSMDKVHVWIALHQDEKNERLEREMEIKQLRGELLAQAKQKDSLM</sequence>
<evidence type="ECO:0000256" key="1">
    <source>
        <dbReference type="SAM" id="MobiDB-lite"/>
    </source>
</evidence>
<dbReference type="PANTHER" id="PTHR37711:SF1">
    <property type="entry name" value="OS01G0908400 PROTEIN"/>
    <property type="match status" value="1"/>
</dbReference>
<comment type="caution">
    <text evidence="3">The sequence shown here is derived from an EMBL/GenBank/DDBJ whole genome shotgun (WGS) entry which is preliminary data.</text>
</comment>
<name>A0A4S8IFV7_MUSBA</name>
<keyword evidence="2" id="KW-0472">Membrane</keyword>
<dbReference type="AlphaFoldDB" id="A0A4S8IFV7"/>
<evidence type="ECO:0000313" key="4">
    <source>
        <dbReference type="Proteomes" id="UP000317650"/>
    </source>
</evidence>
<protein>
    <submittedName>
        <fullName evidence="3">Uncharacterized protein</fullName>
    </submittedName>
</protein>
<dbReference type="EMBL" id="PYDT01000010">
    <property type="protein sequence ID" value="THU46614.1"/>
    <property type="molecule type" value="Genomic_DNA"/>
</dbReference>
<reference evidence="3 4" key="1">
    <citation type="journal article" date="2019" name="Nat. Plants">
        <title>Genome sequencing of Musa balbisiana reveals subgenome evolution and function divergence in polyploid bananas.</title>
        <authorList>
            <person name="Yao X."/>
        </authorList>
    </citation>
    <scope>NUCLEOTIDE SEQUENCE [LARGE SCALE GENOMIC DNA]</scope>
    <source>
        <strain evidence="4">cv. DH-PKW</strain>
        <tissue evidence="3">Leaves</tissue>
    </source>
</reference>
<gene>
    <name evidence="3" type="ORF">C4D60_Mb09t06770</name>
</gene>
<dbReference type="STRING" id="52838.A0A4S8IFV7"/>
<dbReference type="PANTHER" id="PTHR37711">
    <property type="entry name" value="OS01G0908400 PROTEIN"/>
    <property type="match status" value="1"/>
</dbReference>
<evidence type="ECO:0000313" key="3">
    <source>
        <dbReference type="EMBL" id="THU46614.1"/>
    </source>
</evidence>
<keyword evidence="4" id="KW-1185">Reference proteome</keyword>
<feature type="region of interest" description="Disordered" evidence="1">
    <location>
        <begin position="58"/>
        <end position="90"/>
    </location>
</feature>